<dbReference type="Proteomes" id="UP000676336">
    <property type="component" value="Unassembled WGS sequence"/>
</dbReference>
<gene>
    <name evidence="2" type="ORF">BYL167_LOCUS44058</name>
    <name evidence="3" type="ORF">GIL414_LOCUS44700</name>
    <name evidence="4" type="ORF">SMN809_LOCUS49433</name>
</gene>
<name>A0A8S3C7D4_9BILA</name>
<evidence type="ECO:0000256" key="1">
    <source>
        <dbReference type="SAM" id="Coils"/>
    </source>
</evidence>
<reference evidence="4" key="1">
    <citation type="submission" date="2021-02" db="EMBL/GenBank/DDBJ databases">
        <authorList>
            <person name="Nowell W R."/>
        </authorList>
    </citation>
    <scope>NUCLEOTIDE SEQUENCE</scope>
</reference>
<evidence type="ECO:0000313" key="2">
    <source>
        <dbReference type="EMBL" id="CAF4700114.1"/>
    </source>
</evidence>
<dbReference type="EMBL" id="CAJOBJ010135594">
    <property type="protein sequence ID" value="CAF4740498.1"/>
    <property type="molecule type" value="Genomic_DNA"/>
</dbReference>
<evidence type="ECO:0000313" key="3">
    <source>
        <dbReference type="EMBL" id="CAF4740498.1"/>
    </source>
</evidence>
<proteinExistence type="predicted"/>
<organism evidence="4 5">
    <name type="scientific">Rotaria magnacalcarata</name>
    <dbReference type="NCBI Taxonomy" id="392030"/>
    <lineage>
        <taxon>Eukaryota</taxon>
        <taxon>Metazoa</taxon>
        <taxon>Spiralia</taxon>
        <taxon>Gnathifera</taxon>
        <taxon>Rotifera</taxon>
        <taxon>Eurotatoria</taxon>
        <taxon>Bdelloidea</taxon>
        <taxon>Philodinida</taxon>
        <taxon>Philodinidae</taxon>
        <taxon>Rotaria</taxon>
    </lineage>
</organism>
<feature type="coiled-coil region" evidence="1">
    <location>
        <begin position="4"/>
        <end position="31"/>
    </location>
</feature>
<accession>A0A8S3C7D4</accession>
<feature type="non-terminal residue" evidence="4">
    <location>
        <position position="81"/>
    </location>
</feature>
<evidence type="ECO:0000313" key="4">
    <source>
        <dbReference type="EMBL" id="CAF4851851.1"/>
    </source>
</evidence>
<comment type="caution">
    <text evidence="4">The sequence shown here is derived from an EMBL/GenBank/DDBJ whole genome shotgun (WGS) entry which is preliminary data.</text>
</comment>
<dbReference type="AlphaFoldDB" id="A0A8S3C7D4"/>
<feature type="non-terminal residue" evidence="4">
    <location>
        <position position="1"/>
    </location>
</feature>
<dbReference type="Proteomes" id="UP000681720">
    <property type="component" value="Unassembled WGS sequence"/>
</dbReference>
<sequence length="81" mass="9869">KQTINDLNRIVEEKEKSINDYENRLIVNERKHTQELRLEIGKQRQLKIELEQRSTLIAQLTNQLYREKQLQQQQVQTRARL</sequence>
<dbReference type="EMBL" id="CAJOBH010118749">
    <property type="protein sequence ID" value="CAF4700114.1"/>
    <property type="molecule type" value="Genomic_DNA"/>
</dbReference>
<dbReference type="EMBL" id="CAJOBI010161220">
    <property type="protein sequence ID" value="CAF4851851.1"/>
    <property type="molecule type" value="Genomic_DNA"/>
</dbReference>
<dbReference type="Proteomes" id="UP000681967">
    <property type="component" value="Unassembled WGS sequence"/>
</dbReference>
<keyword evidence="1" id="KW-0175">Coiled coil</keyword>
<evidence type="ECO:0000313" key="5">
    <source>
        <dbReference type="Proteomes" id="UP000676336"/>
    </source>
</evidence>
<protein>
    <submittedName>
        <fullName evidence="4">Uncharacterized protein</fullName>
    </submittedName>
</protein>